<dbReference type="EMBL" id="KV722559">
    <property type="protein sequence ID" value="OCH85844.1"/>
    <property type="molecule type" value="Genomic_DNA"/>
</dbReference>
<keyword evidence="3" id="KW-1185">Reference proteome</keyword>
<feature type="transmembrane region" description="Helical" evidence="1">
    <location>
        <begin position="6"/>
        <end position="27"/>
    </location>
</feature>
<gene>
    <name evidence="2" type="ORF">OBBRIDRAFT_857550</name>
</gene>
<keyword evidence="1" id="KW-0812">Transmembrane</keyword>
<keyword evidence="1" id="KW-1133">Transmembrane helix</keyword>
<name>A0A8E2APZ1_9APHY</name>
<sequence>MPSLAAVVSAIVGGCILLTLLLSYAIWPKLTHLRTPPPLYETRPFSEEVRITFPPGLNEDAASSVSQDLTEVCILEEREIAEIAEEITGYRELGHLPIPLSALVHSNLQVPKSPRPSCKAKPQAVWLVGQRRVVR</sequence>
<evidence type="ECO:0000313" key="3">
    <source>
        <dbReference type="Proteomes" id="UP000250043"/>
    </source>
</evidence>
<evidence type="ECO:0000256" key="1">
    <source>
        <dbReference type="SAM" id="Phobius"/>
    </source>
</evidence>
<accession>A0A8E2APZ1</accession>
<proteinExistence type="predicted"/>
<keyword evidence="1" id="KW-0472">Membrane</keyword>
<protein>
    <submittedName>
        <fullName evidence="2">Uncharacterized protein</fullName>
    </submittedName>
</protein>
<organism evidence="2 3">
    <name type="scientific">Obba rivulosa</name>
    <dbReference type="NCBI Taxonomy" id="1052685"/>
    <lineage>
        <taxon>Eukaryota</taxon>
        <taxon>Fungi</taxon>
        <taxon>Dikarya</taxon>
        <taxon>Basidiomycota</taxon>
        <taxon>Agaricomycotina</taxon>
        <taxon>Agaricomycetes</taxon>
        <taxon>Polyporales</taxon>
        <taxon>Gelatoporiaceae</taxon>
        <taxon>Obba</taxon>
    </lineage>
</organism>
<dbReference type="AlphaFoldDB" id="A0A8E2APZ1"/>
<reference evidence="2 3" key="1">
    <citation type="submission" date="2016-07" db="EMBL/GenBank/DDBJ databases">
        <title>Draft genome of the white-rot fungus Obba rivulosa 3A-2.</title>
        <authorList>
            <consortium name="DOE Joint Genome Institute"/>
            <person name="Miettinen O."/>
            <person name="Riley R."/>
            <person name="Acob R."/>
            <person name="Barry K."/>
            <person name="Cullen D."/>
            <person name="De Vries R."/>
            <person name="Hainaut M."/>
            <person name="Hatakka A."/>
            <person name="Henrissat B."/>
            <person name="Hilden K."/>
            <person name="Kuo R."/>
            <person name="Labutti K."/>
            <person name="Lipzen A."/>
            <person name="Makela M.R."/>
            <person name="Sandor L."/>
            <person name="Spatafora J.W."/>
            <person name="Grigoriev I.V."/>
            <person name="Hibbett D.S."/>
        </authorList>
    </citation>
    <scope>NUCLEOTIDE SEQUENCE [LARGE SCALE GENOMIC DNA]</scope>
    <source>
        <strain evidence="2 3">3A-2</strain>
    </source>
</reference>
<evidence type="ECO:0000313" key="2">
    <source>
        <dbReference type="EMBL" id="OCH85844.1"/>
    </source>
</evidence>
<dbReference type="Proteomes" id="UP000250043">
    <property type="component" value="Unassembled WGS sequence"/>
</dbReference>